<proteinExistence type="predicted"/>
<feature type="domain" description="NIPSNAP" evidence="1">
    <location>
        <begin position="3"/>
        <end position="101"/>
    </location>
</feature>
<accession>A0A7W5AVR1</accession>
<keyword evidence="3" id="KW-1185">Reference proteome</keyword>
<dbReference type="AlphaFoldDB" id="A0A7W5AVR1"/>
<evidence type="ECO:0000313" key="3">
    <source>
        <dbReference type="Proteomes" id="UP000570361"/>
    </source>
</evidence>
<comment type="caution">
    <text evidence="2">The sequence shown here is derived from an EMBL/GenBank/DDBJ whole genome shotgun (WGS) entry which is preliminary data.</text>
</comment>
<dbReference type="Pfam" id="PF07978">
    <property type="entry name" value="NIPSNAP"/>
    <property type="match status" value="1"/>
</dbReference>
<protein>
    <recommendedName>
        <fullName evidence="1">NIPSNAP domain-containing protein</fullName>
    </recommendedName>
</protein>
<dbReference type="SUPFAM" id="SSF54909">
    <property type="entry name" value="Dimeric alpha+beta barrel"/>
    <property type="match status" value="1"/>
</dbReference>
<dbReference type="Gene3D" id="3.30.70.100">
    <property type="match status" value="1"/>
</dbReference>
<name>A0A7W5AVR1_9BACL</name>
<reference evidence="2 3" key="1">
    <citation type="submission" date="2020-08" db="EMBL/GenBank/DDBJ databases">
        <title>Genomic Encyclopedia of Type Strains, Phase III (KMG-III): the genomes of soil and plant-associated and newly described type strains.</title>
        <authorList>
            <person name="Whitman W."/>
        </authorList>
    </citation>
    <scope>NUCLEOTIDE SEQUENCE [LARGE SCALE GENOMIC DNA]</scope>
    <source>
        <strain evidence="2 3">CECT 5862</strain>
    </source>
</reference>
<dbReference type="InterPro" id="IPR012577">
    <property type="entry name" value="NIPSNAP"/>
</dbReference>
<dbReference type="EMBL" id="JACHXK010000003">
    <property type="protein sequence ID" value="MBB3109583.1"/>
    <property type="molecule type" value="Genomic_DNA"/>
</dbReference>
<dbReference type="Proteomes" id="UP000570361">
    <property type="component" value="Unassembled WGS sequence"/>
</dbReference>
<sequence>MIYELRIYYIHPGKMQEIQARFQNRTLQIFANHGMKVTEFWEDVNEENNRLYYVMEHSDMETRNQSFEKFHNDPEWLELKRVTERNGPLFEKIDIVFLKTVAFFKK</sequence>
<evidence type="ECO:0000259" key="1">
    <source>
        <dbReference type="Pfam" id="PF07978"/>
    </source>
</evidence>
<gene>
    <name evidence="2" type="ORF">FHS18_001646</name>
</gene>
<dbReference type="RefSeq" id="WP_183598841.1">
    <property type="nucleotide sequence ID" value="NZ_JACHXK010000003.1"/>
</dbReference>
<evidence type="ECO:0000313" key="2">
    <source>
        <dbReference type="EMBL" id="MBB3109583.1"/>
    </source>
</evidence>
<dbReference type="InterPro" id="IPR011008">
    <property type="entry name" value="Dimeric_a/b-barrel"/>
</dbReference>
<organism evidence="2 3">
    <name type="scientific">Paenibacillus phyllosphaerae</name>
    <dbReference type="NCBI Taxonomy" id="274593"/>
    <lineage>
        <taxon>Bacteria</taxon>
        <taxon>Bacillati</taxon>
        <taxon>Bacillota</taxon>
        <taxon>Bacilli</taxon>
        <taxon>Bacillales</taxon>
        <taxon>Paenibacillaceae</taxon>
        <taxon>Paenibacillus</taxon>
    </lineage>
</organism>